<dbReference type="AlphaFoldDB" id="A0AAD4E6P1"/>
<dbReference type="PANTHER" id="PTHR13593:SF148">
    <property type="entry name" value="PHOSPHATIDYLINOSITOL-SPECIFIC PHOSPHOLIPASE C X DOMAIN-CONTAINING PROTEIN"/>
    <property type="match status" value="1"/>
</dbReference>
<dbReference type="Gene3D" id="3.20.20.190">
    <property type="entry name" value="Phosphatidylinositol (PI) phosphodiesterase"/>
    <property type="match status" value="1"/>
</dbReference>
<evidence type="ECO:0000259" key="1">
    <source>
        <dbReference type="SMART" id="SM00148"/>
    </source>
</evidence>
<dbReference type="GO" id="GO:0006629">
    <property type="term" value="P:lipid metabolic process"/>
    <property type="evidence" value="ECO:0007669"/>
    <property type="project" value="InterPro"/>
</dbReference>
<accession>A0AAD4E6P1</accession>
<dbReference type="EMBL" id="JABBWK010000025">
    <property type="protein sequence ID" value="KAG1900728.1"/>
    <property type="molecule type" value="Genomic_DNA"/>
</dbReference>
<dbReference type="InterPro" id="IPR051057">
    <property type="entry name" value="PI-PLC_domain"/>
</dbReference>
<evidence type="ECO:0000313" key="2">
    <source>
        <dbReference type="EMBL" id="KAG1900728.1"/>
    </source>
</evidence>
<gene>
    <name evidence="2" type="ORF">F5891DRAFT_951575</name>
</gene>
<dbReference type="InterPro" id="IPR017946">
    <property type="entry name" value="PLC-like_Pdiesterase_TIM-brl"/>
</dbReference>
<dbReference type="SUPFAM" id="SSF51695">
    <property type="entry name" value="PLC-like phosphodiesterases"/>
    <property type="match status" value="1"/>
</dbReference>
<dbReference type="RefSeq" id="XP_041226304.1">
    <property type="nucleotide sequence ID" value="XM_041375054.1"/>
</dbReference>
<dbReference type="PANTHER" id="PTHR13593">
    <property type="match status" value="1"/>
</dbReference>
<reference evidence="2" key="1">
    <citation type="journal article" date="2020" name="New Phytol.">
        <title>Comparative genomics reveals dynamic genome evolution in host specialist ectomycorrhizal fungi.</title>
        <authorList>
            <person name="Lofgren L.A."/>
            <person name="Nguyen N.H."/>
            <person name="Vilgalys R."/>
            <person name="Ruytinx J."/>
            <person name="Liao H.L."/>
            <person name="Branco S."/>
            <person name="Kuo A."/>
            <person name="LaButti K."/>
            <person name="Lipzen A."/>
            <person name="Andreopoulos W."/>
            <person name="Pangilinan J."/>
            <person name="Riley R."/>
            <person name="Hundley H."/>
            <person name="Na H."/>
            <person name="Barry K."/>
            <person name="Grigoriev I.V."/>
            <person name="Stajich J.E."/>
            <person name="Kennedy P.G."/>
        </authorList>
    </citation>
    <scope>NUCLEOTIDE SEQUENCE</scope>
    <source>
        <strain evidence="2">FC203</strain>
    </source>
</reference>
<dbReference type="Proteomes" id="UP001195769">
    <property type="component" value="Unassembled WGS sequence"/>
</dbReference>
<sequence length="439" mass="49439">MHVTISNQTQDDLHCTLRGTAQEDHVLLVRAHSKSVSFSRKCSLLNVSRHKWDNVTKEHEASPISPVSVTVRLDVGAAAKWKLVKVPADSEWVVYRHKLSRKHYCLLIFPRRDTSCFLSLIPDTVPLLSLTLPGTHDTMAFYGWPIAQCQSPSTSLERQLHAGIRVLDIRLAIVDSHLISYHGIYPERTLFSEILSTVYTFLTTPETLRETIVMSIKQEDSDTERFSKLVHQEIVASPGGLGMWYLENRLPTLGEVRGKVVMFSRFGTDGHGWDNAAIGIHPSIWPDNDRHGFTWNCQDVLVQTHDWYTIPSFLSIPEKVALSTDILVASRDSSPPTLSISFLSALSLPLAFPPVFARGLGWPQWGIGFEGVNARVGKWLIDQFDERGENAVNTEPRIRGWVLMDFYEDPTGQSIVPLLVECNFRGRKCEEGWARNAGV</sequence>
<dbReference type="GeneID" id="64669352"/>
<proteinExistence type="predicted"/>
<dbReference type="Pfam" id="PF00388">
    <property type="entry name" value="PI-PLC-X"/>
    <property type="match status" value="1"/>
</dbReference>
<feature type="domain" description="Phosphatidylinositol-specific phospholipase C X" evidence="1">
    <location>
        <begin position="123"/>
        <end position="265"/>
    </location>
</feature>
<dbReference type="PROSITE" id="PS50007">
    <property type="entry name" value="PIPLC_X_DOMAIN"/>
    <property type="match status" value="1"/>
</dbReference>
<dbReference type="GO" id="GO:0008081">
    <property type="term" value="F:phosphoric diester hydrolase activity"/>
    <property type="evidence" value="ECO:0007669"/>
    <property type="project" value="InterPro"/>
</dbReference>
<protein>
    <submittedName>
        <fullName evidence="2">PLC-like phosphodiesterase</fullName>
    </submittedName>
</protein>
<organism evidence="2 3">
    <name type="scientific">Suillus fuscotomentosus</name>
    <dbReference type="NCBI Taxonomy" id="1912939"/>
    <lineage>
        <taxon>Eukaryota</taxon>
        <taxon>Fungi</taxon>
        <taxon>Dikarya</taxon>
        <taxon>Basidiomycota</taxon>
        <taxon>Agaricomycotina</taxon>
        <taxon>Agaricomycetes</taxon>
        <taxon>Agaricomycetidae</taxon>
        <taxon>Boletales</taxon>
        <taxon>Suillineae</taxon>
        <taxon>Suillaceae</taxon>
        <taxon>Suillus</taxon>
    </lineage>
</organism>
<dbReference type="InterPro" id="IPR000909">
    <property type="entry name" value="PLipase_C_PInositol-sp_X_dom"/>
</dbReference>
<name>A0AAD4E6P1_9AGAM</name>
<evidence type="ECO:0000313" key="3">
    <source>
        <dbReference type="Proteomes" id="UP001195769"/>
    </source>
</evidence>
<comment type="caution">
    <text evidence="2">The sequence shown here is derived from an EMBL/GenBank/DDBJ whole genome shotgun (WGS) entry which is preliminary data.</text>
</comment>
<keyword evidence="3" id="KW-1185">Reference proteome</keyword>
<dbReference type="SMART" id="SM00148">
    <property type="entry name" value="PLCXc"/>
    <property type="match status" value="1"/>
</dbReference>